<dbReference type="PANTHER" id="PTHR34071:SF2">
    <property type="entry name" value="FLAVIN-NUCLEOTIDE-BINDING PROTEIN"/>
    <property type="match status" value="1"/>
</dbReference>
<name>A0A1W1BS35_9ZZZZ</name>
<dbReference type="EMBL" id="FPHD01000037">
    <property type="protein sequence ID" value="SFV56294.1"/>
    <property type="molecule type" value="Genomic_DNA"/>
</dbReference>
<protein>
    <submittedName>
        <fullName evidence="1">Pyridoxamine 5'-phosphate oxidase-related, FMN-binding</fullName>
    </submittedName>
</protein>
<reference evidence="1" key="1">
    <citation type="submission" date="2016-10" db="EMBL/GenBank/DDBJ databases">
        <authorList>
            <person name="de Groot N.N."/>
        </authorList>
    </citation>
    <scope>NUCLEOTIDE SEQUENCE</scope>
</reference>
<dbReference type="PANTHER" id="PTHR34071">
    <property type="entry name" value="5-NITROIMIDAZOLE ANTIBIOTICS RESISTANCE PROTEIN, NIMA-FAMILY-RELATED PROTEIN-RELATED"/>
    <property type="match status" value="1"/>
</dbReference>
<dbReference type="Pfam" id="PF12900">
    <property type="entry name" value="Pyridox_ox_2"/>
    <property type="match status" value="1"/>
</dbReference>
<sequence>MNPNFEIKDKNIMYDVLDKVEYGTLALCVGNIPYAVPVNFVRIEDEIYFHGALSNRKMKMLAQNPKVSFSVVENYALIDSDFSTTEGLACPATQFFKSVSIDGMAVIEESREVKEKVFEALMHKLQPKGGYKPFSDSVYDQALKATAVVKIAIEKLTCKFKFGQHLSEERFDMIVAHLLERGTQIDRETVKLMKEQRGIKVGI</sequence>
<dbReference type="SUPFAM" id="SSF50475">
    <property type="entry name" value="FMN-binding split barrel"/>
    <property type="match status" value="1"/>
</dbReference>
<proteinExistence type="predicted"/>
<accession>A0A1W1BS35</accession>
<gene>
    <name evidence="1" type="ORF">MNB_SV-8-1167</name>
</gene>
<evidence type="ECO:0000313" key="1">
    <source>
        <dbReference type="EMBL" id="SFV56294.1"/>
    </source>
</evidence>
<dbReference type="AlphaFoldDB" id="A0A1W1BS35"/>
<dbReference type="Gene3D" id="2.30.110.10">
    <property type="entry name" value="Electron Transport, Fmn-binding Protein, Chain A"/>
    <property type="match status" value="1"/>
</dbReference>
<organism evidence="1">
    <name type="scientific">hydrothermal vent metagenome</name>
    <dbReference type="NCBI Taxonomy" id="652676"/>
    <lineage>
        <taxon>unclassified sequences</taxon>
        <taxon>metagenomes</taxon>
        <taxon>ecological metagenomes</taxon>
    </lineage>
</organism>
<dbReference type="InterPro" id="IPR012349">
    <property type="entry name" value="Split_barrel_FMN-bd"/>
</dbReference>
<dbReference type="InterPro" id="IPR024747">
    <property type="entry name" value="Pyridox_Oxase-rel"/>
</dbReference>